<evidence type="ECO:0000256" key="2">
    <source>
        <dbReference type="ARBA" id="ARBA00004718"/>
    </source>
</evidence>
<keyword evidence="5" id="KW-0479">Metal-binding</keyword>
<evidence type="ECO:0000256" key="10">
    <source>
        <dbReference type="PROSITE-ProRule" id="PRU00452"/>
    </source>
</evidence>
<evidence type="ECO:0000256" key="1">
    <source>
        <dbReference type="ARBA" id="ARBA00004123"/>
    </source>
</evidence>
<dbReference type="Pfam" id="PF14324">
    <property type="entry name" value="PINIT"/>
    <property type="match status" value="1"/>
</dbReference>
<dbReference type="STRING" id="1661398.A0A482VWM3"/>
<keyword evidence="6 10" id="KW-0863">Zinc-finger</keyword>
<comment type="pathway">
    <text evidence="2">Protein modification; protein sumoylation.</text>
</comment>
<dbReference type="PANTHER" id="PTHR10782">
    <property type="entry name" value="ZINC FINGER MIZ DOMAIN-CONTAINING PROTEIN"/>
    <property type="match status" value="1"/>
</dbReference>
<evidence type="ECO:0000256" key="6">
    <source>
        <dbReference type="ARBA" id="ARBA00022771"/>
    </source>
</evidence>
<accession>A0A482VWM3</accession>
<dbReference type="InterPro" id="IPR023321">
    <property type="entry name" value="PINIT"/>
</dbReference>
<feature type="compositionally biased region" description="Basic and acidic residues" evidence="11">
    <location>
        <begin position="1"/>
        <end position="14"/>
    </location>
</feature>
<feature type="non-terminal residue" evidence="14">
    <location>
        <position position="1"/>
    </location>
</feature>
<evidence type="ECO:0000256" key="8">
    <source>
        <dbReference type="ARBA" id="ARBA00022833"/>
    </source>
</evidence>
<gene>
    <name evidence="14" type="ORF">BDFB_012704</name>
</gene>
<organism evidence="14 15">
    <name type="scientific">Asbolus verrucosus</name>
    <name type="common">Desert ironclad beetle</name>
    <dbReference type="NCBI Taxonomy" id="1661398"/>
    <lineage>
        <taxon>Eukaryota</taxon>
        <taxon>Metazoa</taxon>
        <taxon>Ecdysozoa</taxon>
        <taxon>Arthropoda</taxon>
        <taxon>Hexapoda</taxon>
        <taxon>Insecta</taxon>
        <taxon>Pterygota</taxon>
        <taxon>Neoptera</taxon>
        <taxon>Endopterygota</taxon>
        <taxon>Coleoptera</taxon>
        <taxon>Polyphaga</taxon>
        <taxon>Cucujiformia</taxon>
        <taxon>Tenebrionidae</taxon>
        <taxon>Pimeliinae</taxon>
        <taxon>Asbolus</taxon>
    </lineage>
</organism>
<evidence type="ECO:0000313" key="15">
    <source>
        <dbReference type="Proteomes" id="UP000292052"/>
    </source>
</evidence>
<dbReference type="InterPro" id="IPR013083">
    <property type="entry name" value="Znf_RING/FYVE/PHD"/>
</dbReference>
<comment type="similarity">
    <text evidence="3">Belongs to the PIAS family.</text>
</comment>
<dbReference type="Proteomes" id="UP000292052">
    <property type="component" value="Unassembled WGS sequence"/>
</dbReference>
<feature type="domain" description="PINIT" evidence="13">
    <location>
        <begin position="1"/>
        <end position="57"/>
    </location>
</feature>
<dbReference type="InterPro" id="IPR038654">
    <property type="entry name" value="PINIT_sf"/>
</dbReference>
<keyword evidence="7" id="KW-0833">Ubl conjugation pathway</keyword>
<keyword evidence="9" id="KW-0539">Nucleus</keyword>
<comment type="subcellular location">
    <subcellularLocation>
        <location evidence="1">Nucleus</location>
    </subcellularLocation>
</comment>
<dbReference type="Gene3D" id="2.60.120.780">
    <property type="entry name" value="PINIT domain"/>
    <property type="match status" value="1"/>
</dbReference>
<dbReference type="GO" id="GO:0006357">
    <property type="term" value="P:regulation of transcription by RNA polymerase II"/>
    <property type="evidence" value="ECO:0007669"/>
    <property type="project" value="TreeGrafter"/>
</dbReference>
<protein>
    <submittedName>
        <fullName evidence="14">Zf-MIZ and/or PINIT domain containing protein</fullName>
    </submittedName>
</protein>
<dbReference type="OrthoDB" id="10263264at2759"/>
<name>A0A482VWM3_ASBVE</name>
<dbReference type="UniPathway" id="UPA00886"/>
<comment type="caution">
    <text evidence="14">The sequence shown here is derived from an EMBL/GenBank/DDBJ whole genome shotgun (WGS) entry which is preliminary data.</text>
</comment>
<dbReference type="GO" id="GO:0008270">
    <property type="term" value="F:zinc ion binding"/>
    <property type="evidence" value="ECO:0007669"/>
    <property type="project" value="UniProtKB-KW"/>
</dbReference>
<evidence type="ECO:0000256" key="7">
    <source>
        <dbReference type="ARBA" id="ARBA00022786"/>
    </source>
</evidence>
<keyword evidence="8" id="KW-0862">Zinc</keyword>
<keyword evidence="4" id="KW-0808">Transferase</keyword>
<dbReference type="FunFam" id="3.30.40.10:FF:000247">
    <property type="entry name" value="Uncharacterized protein, isoform B"/>
    <property type="match status" value="1"/>
</dbReference>
<evidence type="ECO:0000259" key="13">
    <source>
        <dbReference type="PROSITE" id="PS51466"/>
    </source>
</evidence>
<dbReference type="InterPro" id="IPR004181">
    <property type="entry name" value="Znf_MIZ"/>
</dbReference>
<feature type="region of interest" description="Disordered" evidence="11">
    <location>
        <begin position="1"/>
        <end position="20"/>
    </location>
</feature>
<evidence type="ECO:0000259" key="12">
    <source>
        <dbReference type="PROSITE" id="PS51044"/>
    </source>
</evidence>
<proteinExistence type="inferred from homology"/>
<sequence>NPKLSNKPEVEPKRPPRPVDITPMVKLSPIVTNIITISWASDYTHDYVISVALVQKLTSSDLLHRLKVKGAKHSDHTRSLIKEKLKEDPDSEITTTSLKVSLICPLGKIRMTTPCRANTCNHLQCFDSSAFLQMNECKPTWCCPICDKPALYDDLVIDGYFQEVLSSPDLPPDLNEIQLHKDGSWSTQVTNKKITKNEKPPINNSIKIICGDVDTPSPPSSPPAEEQNQ</sequence>
<dbReference type="PANTHER" id="PTHR10782:SF94">
    <property type="entry name" value="SUPPRESSOR OF VARIEGATION 2-10, ISOFORM I"/>
    <property type="match status" value="1"/>
</dbReference>
<evidence type="ECO:0000256" key="5">
    <source>
        <dbReference type="ARBA" id="ARBA00022723"/>
    </source>
</evidence>
<dbReference type="GO" id="GO:0005634">
    <property type="term" value="C:nucleus"/>
    <property type="evidence" value="ECO:0007669"/>
    <property type="project" value="UniProtKB-SubCell"/>
</dbReference>
<evidence type="ECO:0000256" key="11">
    <source>
        <dbReference type="SAM" id="MobiDB-lite"/>
    </source>
</evidence>
<dbReference type="AlphaFoldDB" id="A0A482VWM3"/>
<dbReference type="GO" id="GO:0061665">
    <property type="term" value="F:SUMO ligase activity"/>
    <property type="evidence" value="ECO:0007669"/>
    <property type="project" value="TreeGrafter"/>
</dbReference>
<feature type="domain" description="SP-RING-type" evidence="12">
    <location>
        <begin position="89"/>
        <end position="170"/>
    </location>
</feature>
<dbReference type="PROSITE" id="PS51466">
    <property type="entry name" value="PINIT"/>
    <property type="match status" value="1"/>
</dbReference>
<dbReference type="EMBL" id="QDEB01053391">
    <property type="protein sequence ID" value="RZC37351.1"/>
    <property type="molecule type" value="Genomic_DNA"/>
</dbReference>
<evidence type="ECO:0000256" key="9">
    <source>
        <dbReference type="ARBA" id="ARBA00023242"/>
    </source>
</evidence>
<dbReference type="GO" id="GO:0000785">
    <property type="term" value="C:chromatin"/>
    <property type="evidence" value="ECO:0007669"/>
    <property type="project" value="TreeGrafter"/>
</dbReference>
<dbReference type="Gene3D" id="3.30.40.10">
    <property type="entry name" value="Zinc/RING finger domain, C3HC4 (zinc finger)"/>
    <property type="match status" value="1"/>
</dbReference>
<evidence type="ECO:0000313" key="14">
    <source>
        <dbReference type="EMBL" id="RZC37351.1"/>
    </source>
</evidence>
<dbReference type="PROSITE" id="PS51044">
    <property type="entry name" value="ZF_SP_RING"/>
    <property type="match status" value="1"/>
</dbReference>
<keyword evidence="15" id="KW-1185">Reference proteome</keyword>
<reference evidence="14 15" key="1">
    <citation type="submission" date="2017-03" db="EMBL/GenBank/DDBJ databases">
        <title>Genome of the blue death feigning beetle - Asbolus verrucosus.</title>
        <authorList>
            <person name="Rider S.D."/>
        </authorList>
    </citation>
    <scope>NUCLEOTIDE SEQUENCE [LARGE SCALE GENOMIC DNA]</scope>
    <source>
        <strain evidence="14">Butters</strain>
        <tissue evidence="14">Head and leg muscle</tissue>
    </source>
</reference>
<dbReference type="Pfam" id="PF02891">
    <property type="entry name" value="zf-MIZ"/>
    <property type="match status" value="1"/>
</dbReference>
<dbReference type="GO" id="GO:0097240">
    <property type="term" value="P:chromosome attachment to the nuclear envelope"/>
    <property type="evidence" value="ECO:0007669"/>
    <property type="project" value="UniProtKB-ARBA"/>
</dbReference>
<dbReference type="GO" id="GO:0016925">
    <property type="term" value="P:protein sumoylation"/>
    <property type="evidence" value="ECO:0007669"/>
    <property type="project" value="UniProtKB-UniPathway"/>
</dbReference>
<feature type="region of interest" description="Disordered" evidence="11">
    <location>
        <begin position="196"/>
        <end position="229"/>
    </location>
</feature>
<evidence type="ECO:0000256" key="3">
    <source>
        <dbReference type="ARBA" id="ARBA00005383"/>
    </source>
</evidence>
<evidence type="ECO:0000256" key="4">
    <source>
        <dbReference type="ARBA" id="ARBA00022679"/>
    </source>
</evidence>
<dbReference type="GO" id="GO:0003712">
    <property type="term" value="F:transcription coregulator activity"/>
    <property type="evidence" value="ECO:0007669"/>
    <property type="project" value="TreeGrafter"/>
</dbReference>